<dbReference type="SUPFAM" id="SSF52518">
    <property type="entry name" value="Thiamin diphosphate-binding fold (THDP-binding)"/>
    <property type="match status" value="1"/>
</dbReference>
<keyword evidence="3" id="KW-0786">Thiamine pyrophosphate</keyword>
<dbReference type="InterPro" id="IPR029061">
    <property type="entry name" value="THDP-binding"/>
</dbReference>
<dbReference type="Gene3D" id="3.40.50.970">
    <property type="match status" value="1"/>
</dbReference>
<accession>A0A5D0UB83</accession>
<dbReference type="CDD" id="cd02000">
    <property type="entry name" value="TPP_E1_PDC_ADC_BCADC"/>
    <property type="match status" value="1"/>
</dbReference>
<dbReference type="InterPro" id="IPR050642">
    <property type="entry name" value="PDH_E1_Alpha_Subunit"/>
</dbReference>
<sequence length="326" mass="34312">MTVTTRAPDTAQRLYRTMARIRQFEIAASKLMATGKLPGTLHVSIGQEAVAAGVCDVLRRADHITTTHRGHGHCLAKGGEPKAMMAELLGRASGYCGGRSGSMHIADPSAGILGANAIVGAGIPIALGGAFAAARQGRNGVAVAFFGEGAVAQGVFHESLNLAALWQLPMVFVCENNRYVELTPVSMHLAAKHVADHAAPYGIPSARVDGNDVFAVRDAAGEAVERARQGGGPTLLECETYRWHGHFEGDPQRYRDAAEVAEWKAADPLKRLAESVETATAIDGEARKEMADAVAAAEAEPLAAADSVTAHVYRRPVRPVRGGVPE</sequence>
<dbReference type="PANTHER" id="PTHR11516:SF60">
    <property type="entry name" value="PYRUVATE DEHYDROGENASE E1 COMPONENT SUBUNIT ALPHA"/>
    <property type="match status" value="1"/>
</dbReference>
<name>A0A5D0UB83_9ACTN</name>
<evidence type="ECO:0000313" key="6">
    <source>
        <dbReference type="Proteomes" id="UP000322634"/>
    </source>
</evidence>
<dbReference type="InterPro" id="IPR001017">
    <property type="entry name" value="DH_E1"/>
</dbReference>
<evidence type="ECO:0000313" key="5">
    <source>
        <dbReference type="EMBL" id="TYC15377.1"/>
    </source>
</evidence>
<proteinExistence type="predicted"/>
<comment type="caution">
    <text evidence="5">The sequence shown here is derived from an EMBL/GenBank/DDBJ whole genome shotgun (WGS) entry which is preliminary data.</text>
</comment>
<dbReference type="Pfam" id="PF00676">
    <property type="entry name" value="E1_dh"/>
    <property type="match status" value="1"/>
</dbReference>
<evidence type="ECO:0000259" key="4">
    <source>
        <dbReference type="Pfam" id="PF00676"/>
    </source>
</evidence>
<dbReference type="GO" id="GO:0006086">
    <property type="term" value="P:pyruvate decarboxylation to acetyl-CoA"/>
    <property type="evidence" value="ECO:0007669"/>
    <property type="project" value="TreeGrafter"/>
</dbReference>
<dbReference type="EMBL" id="VSFF01000005">
    <property type="protein sequence ID" value="TYC15377.1"/>
    <property type="molecule type" value="Genomic_DNA"/>
</dbReference>
<comment type="cofactor">
    <cofactor evidence="1">
        <name>thiamine diphosphate</name>
        <dbReference type="ChEBI" id="CHEBI:58937"/>
    </cofactor>
</comment>
<feature type="domain" description="Dehydrogenase E1 component" evidence="4">
    <location>
        <begin position="17"/>
        <end position="306"/>
    </location>
</feature>
<gene>
    <name evidence="5" type="ORF">FXF65_15050</name>
</gene>
<protein>
    <submittedName>
        <fullName evidence="5">Thiamine pyrophosphate-dependent dehydrogenase E1 component subunit alpha</fullName>
    </submittedName>
</protein>
<evidence type="ECO:0000256" key="1">
    <source>
        <dbReference type="ARBA" id="ARBA00001964"/>
    </source>
</evidence>
<dbReference type="PANTHER" id="PTHR11516">
    <property type="entry name" value="PYRUVATE DEHYDROGENASE E1 COMPONENT, ALPHA SUBUNIT BACTERIAL AND ORGANELLAR"/>
    <property type="match status" value="1"/>
</dbReference>
<organism evidence="5 6">
    <name type="scientific">Actinomadura syzygii</name>
    <dbReference type="NCBI Taxonomy" id="1427538"/>
    <lineage>
        <taxon>Bacteria</taxon>
        <taxon>Bacillati</taxon>
        <taxon>Actinomycetota</taxon>
        <taxon>Actinomycetes</taxon>
        <taxon>Streptosporangiales</taxon>
        <taxon>Thermomonosporaceae</taxon>
        <taxon>Actinomadura</taxon>
    </lineage>
</organism>
<reference evidence="5 6" key="1">
    <citation type="submission" date="2019-08" db="EMBL/GenBank/DDBJ databases">
        <title>Actinomadura sp. nov. CYP1-5 isolated from mountain soil.</title>
        <authorList>
            <person name="Songsumanus A."/>
            <person name="Kuncharoen N."/>
            <person name="Kudo T."/>
            <person name="Yuki M."/>
            <person name="Igarashi Y."/>
            <person name="Tanasupawat S."/>
        </authorList>
    </citation>
    <scope>NUCLEOTIDE SEQUENCE [LARGE SCALE GENOMIC DNA]</scope>
    <source>
        <strain evidence="5 6">GKU157</strain>
    </source>
</reference>
<dbReference type="AlphaFoldDB" id="A0A5D0UB83"/>
<evidence type="ECO:0000256" key="3">
    <source>
        <dbReference type="ARBA" id="ARBA00023052"/>
    </source>
</evidence>
<dbReference type="Proteomes" id="UP000322634">
    <property type="component" value="Unassembled WGS sequence"/>
</dbReference>
<dbReference type="OrthoDB" id="9766715at2"/>
<evidence type="ECO:0000256" key="2">
    <source>
        <dbReference type="ARBA" id="ARBA00023002"/>
    </source>
</evidence>
<dbReference type="GO" id="GO:0004739">
    <property type="term" value="F:pyruvate dehydrogenase (acetyl-transferring) activity"/>
    <property type="evidence" value="ECO:0007669"/>
    <property type="project" value="TreeGrafter"/>
</dbReference>
<dbReference type="GO" id="GO:0000287">
    <property type="term" value="F:magnesium ion binding"/>
    <property type="evidence" value="ECO:0007669"/>
    <property type="project" value="UniProtKB-ARBA"/>
</dbReference>
<dbReference type="RefSeq" id="WP_148350519.1">
    <property type="nucleotide sequence ID" value="NZ_JBHSBF010000027.1"/>
</dbReference>
<keyword evidence="6" id="KW-1185">Reference proteome</keyword>
<keyword evidence="2" id="KW-0560">Oxidoreductase</keyword>